<comment type="caution">
    <text evidence="1">The sequence shown here is derived from an EMBL/GenBank/DDBJ whole genome shotgun (WGS) entry which is preliminary data.</text>
</comment>
<sequence>MRLWTVLLLALLNQAFAAEARGDTFVLAEDDDELLEDTTPSMPTGGISRQLKPTQQPISDFSRRPQKASRNHAGNDQTHTADGDYI</sequence>
<proteinExistence type="predicted"/>
<evidence type="ECO:0000313" key="1">
    <source>
        <dbReference type="EMBL" id="TMS07652.1"/>
    </source>
</evidence>
<accession>A0ACD3QKS1</accession>
<gene>
    <name evidence="1" type="ORF">E3U43_011745</name>
</gene>
<protein>
    <submittedName>
        <fullName evidence="1">Uncharacterized protein</fullName>
    </submittedName>
</protein>
<name>A0ACD3QKS1_LARCR</name>
<keyword evidence="2" id="KW-1185">Reference proteome</keyword>
<evidence type="ECO:0000313" key="2">
    <source>
        <dbReference type="Proteomes" id="UP000793456"/>
    </source>
</evidence>
<dbReference type="Proteomes" id="UP000793456">
    <property type="component" value="Chromosome XVIII"/>
</dbReference>
<organism evidence="1 2">
    <name type="scientific">Larimichthys crocea</name>
    <name type="common">Large yellow croaker</name>
    <name type="synonym">Pseudosciaena crocea</name>
    <dbReference type="NCBI Taxonomy" id="215358"/>
    <lineage>
        <taxon>Eukaryota</taxon>
        <taxon>Metazoa</taxon>
        <taxon>Chordata</taxon>
        <taxon>Craniata</taxon>
        <taxon>Vertebrata</taxon>
        <taxon>Euteleostomi</taxon>
        <taxon>Actinopterygii</taxon>
        <taxon>Neopterygii</taxon>
        <taxon>Teleostei</taxon>
        <taxon>Neoteleostei</taxon>
        <taxon>Acanthomorphata</taxon>
        <taxon>Eupercaria</taxon>
        <taxon>Sciaenidae</taxon>
        <taxon>Larimichthys</taxon>
    </lineage>
</organism>
<dbReference type="EMBL" id="CM011691">
    <property type="protein sequence ID" value="TMS07652.1"/>
    <property type="molecule type" value="Genomic_DNA"/>
</dbReference>
<reference evidence="1" key="1">
    <citation type="submission" date="2018-11" db="EMBL/GenBank/DDBJ databases">
        <title>The sequence and de novo assembly of Larimichthys crocea genome using PacBio and Hi-C technologies.</title>
        <authorList>
            <person name="Xu P."/>
            <person name="Chen B."/>
            <person name="Zhou Z."/>
            <person name="Ke Q."/>
            <person name="Wu Y."/>
            <person name="Bai H."/>
            <person name="Pu F."/>
        </authorList>
    </citation>
    <scope>NUCLEOTIDE SEQUENCE</scope>
    <source>
        <tissue evidence="1">Muscle</tissue>
    </source>
</reference>